<evidence type="ECO:0000256" key="1">
    <source>
        <dbReference type="RuleBase" id="RU000487"/>
    </source>
</evidence>
<dbReference type="InterPro" id="IPR043129">
    <property type="entry name" value="ATPase_NBD"/>
</dbReference>
<dbReference type="HOGENOM" id="CLU_015497_0_0_1"/>
<dbReference type="STRING" id="1284197.S8A2L1"/>
<reference evidence="3 4" key="1">
    <citation type="journal article" date="2013" name="PLoS Genet.">
        <title>Genomic mechanisms accounting for the adaptation to parasitism in nematode-trapping fungi.</title>
        <authorList>
            <person name="Meerupati T."/>
            <person name="Andersson K.M."/>
            <person name="Friman E."/>
            <person name="Kumar D."/>
            <person name="Tunlid A."/>
            <person name="Ahren D."/>
        </authorList>
    </citation>
    <scope>NUCLEOTIDE SEQUENCE [LARGE SCALE GENOMIC DNA]</scope>
    <source>
        <strain evidence="3 4">CBS 200.50</strain>
    </source>
</reference>
<name>S8A2L1_DACHA</name>
<comment type="similarity">
    <text evidence="1">Belongs to the actin family.</text>
</comment>
<sequence length="749" mass="80878">MPPFRDDHILLIAPGSTWTLAQLGLPESFTPAKVRIPSRMFPGIEEGQYLPNKVHEVAEGQELVFGNGEVITAGPNGKPHKKRKVGEAAPKPDAASANGAATDTPNADGDSKKPKLEDGATETKGDTTMADATDDKGNHDDDEEGHDDDEDHDMNGTKKDEGANGKIYYDDDFDEEGAIWCMEQGRIVNWECFFALLLHVHETINPTFHTPILMISQPCWTCTDKERICQFIFEKIKAPGFCMMDAAAAISAAYGAQSSLVVDVGYEKTDVTAIIDYNVQELGRTTIPVGGNSMNKHLQKMLPHLSEDEIEQLKHSSICEILPPGIPIPGEEELEKDIIVRPPDLSTVAMGGLVPPKAPEEEANEEEDEGVTNIAAIVASGKTQEYLAKKEKEKADKKAGLALGEKRLPNYKRESNSFLYVEKVAEHLGGGQKSDHPIEVPDGEHMDVDPAPAPAPEEPSAEKAPDAVPAPSEGDAAQPTSTSEEAQAANPDAPKPAAKAEPAKGAPSLMDSMFSATKDDDDAKRAQDKALRREEKKRQEAAQSGEKRKEIEVGTERFKVAEGGILEAIADAAHRVVNSADDYNQRNDCWKSLIIVGNGCRVRGFKDALLNTMVAKYQVSPSSGTIFTSELPSNIPTPSGTGTNTPQPSSFNTQPNALLLQAAANNAAAAALAHHHPSIPQANQSPSEMKIAKIPEYFPEWKDAGFEECVFLGAQLGAKIYFVTDQGANKGFVTRADYNMQGPQAIHNI</sequence>
<feature type="region of interest" description="Disordered" evidence="2">
    <location>
        <begin position="429"/>
        <end position="550"/>
    </location>
</feature>
<dbReference type="SUPFAM" id="SSF53067">
    <property type="entry name" value="Actin-like ATPase domain"/>
    <property type="match status" value="2"/>
</dbReference>
<dbReference type="Pfam" id="PF00022">
    <property type="entry name" value="Actin"/>
    <property type="match status" value="1"/>
</dbReference>
<gene>
    <name evidence="3" type="ORF">H072_9446</name>
</gene>
<evidence type="ECO:0008006" key="5">
    <source>
        <dbReference type="Google" id="ProtNLM"/>
    </source>
</evidence>
<feature type="region of interest" description="Disordered" evidence="2">
    <location>
        <begin position="69"/>
        <end position="166"/>
    </location>
</feature>
<feature type="region of interest" description="Disordered" evidence="2">
    <location>
        <begin position="628"/>
        <end position="653"/>
    </location>
</feature>
<comment type="caution">
    <text evidence="3">The sequence shown here is derived from an EMBL/GenBank/DDBJ whole genome shotgun (WGS) entry which is preliminary data.</text>
</comment>
<dbReference type="AlphaFoldDB" id="S8A2L1"/>
<reference evidence="4" key="2">
    <citation type="submission" date="2013-04" db="EMBL/GenBank/DDBJ databases">
        <title>Genomic mechanisms accounting for the adaptation to parasitism in nematode-trapping fungi.</title>
        <authorList>
            <person name="Ahren D.G."/>
        </authorList>
    </citation>
    <scope>NUCLEOTIDE SEQUENCE [LARGE SCALE GENOMIC DNA]</scope>
    <source>
        <strain evidence="4">CBS 200.50</strain>
    </source>
</reference>
<dbReference type="OMA" id="PSAIHEW"/>
<dbReference type="Proteomes" id="UP000015100">
    <property type="component" value="Unassembled WGS sequence"/>
</dbReference>
<protein>
    <recommendedName>
        <fullName evidence="5">Actin-like ATPase domain-containing protein</fullName>
    </recommendedName>
</protein>
<feature type="compositionally biased region" description="Basic and acidic residues" evidence="2">
    <location>
        <begin position="109"/>
        <end position="125"/>
    </location>
</feature>
<dbReference type="Gene3D" id="3.90.640.60">
    <property type="match status" value="1"/>
</dbReference>
<dbReference type="EMBL" id="AQGS01000810">
    <property type="protein sequence ID" value="EPS36969.1"/>
    <property type="molecule type" value="Genomic_DNA"/>
</dbReference>
<dbReference type="PANTHER" id="PTHR11937">
    <property type="entry name" value="ACTIN"/>
    <property type="match status" value="1"/>
</dbReference>
<dbReference type="Gene3D" id="3.30.420.40">
    <property type="match status" value="2"/>
</dbReference>
<feature type="compositionally biased region" description="Basic and acidic residues" evidence="2">
    <location>
        <begin position="153"/>
        <end position="163"/>
    </location>
</feature>
<evidence type="ECO:0000256" key="2">
    <source>
        <dbReference type="SAM" id="MobiDB-lite"/>
    </source>
</evidence>
<feature type="compositionally biased region" description="Basic and acidic residues" evidence="2">
    <location>
        <begin position="517"/>
        <end position="550"/>
    </location>
</feature>
<evidence type="ECO:0000313" key="4">
    <source>
        <dbReference type="Proteomes" id="UP000015100"/>
    </source>
</evidence>
<dbReference type="eggNOG" id="KOG0676">
    <property type="taxonomic scope" value="Eukaryota"/>
</dbReference>
<feature type="compositionally biased region" description="Acidic residues" evidence="2">
    <location>
        <begin position="140"/>
        <end position="152"/>
    </location>
</feature>
<dbReference type="OrthoDB" id="74201at2759"/>
<organism evidence="3 4">
    <name type="scientific">Dactylellina haptotyla (strain CBS 200.50)</name>
    <name type="common">Nematode-trapping fungus</name>
    <name type="synonym">Monacrosporium haptotylum</name>
    <dbReference type="NCBI Taxonomy" id="1284197"/>
    <lineage>
        <taxon>Eukaryota</taxon>
        <taxon>Fungi</taxon>
        <taxon>Dikarya</taxon>
        <taxon>Ascomycota</taxon>
        <taxon>Pezizomycotina</taxon>
        <taxon>Orbiliomycetes</taxon>
        <taxon>Orbiliales</taxon>
        <taxon>Orbiliaceae</taxon>
        <taxon>Dactylellina</taxon>
    </lineage>
</organism>
<feature type="compositionally biased region" description="Basic and acidic residues" evidence="2">
    <location>
        <begin position="433"/>
        <end position="448"/>
    </location>
</feature>
<dbReference type="SMART" id="SM00268">
    <property type="entry name" value="ACTIN"/>
    <property type="match status" value="1"/>
</dbReference>
<dbReference type="InterPro" id="IPR004000">
    <property type="entry name" value="Actin"/>
</dbReference>
<evidence type="ECO:0000313" key="3">
    <source>
        <dbReference type="EMBL" id="EPS36969.1"/>
    </source>
</evidence>
<keyword evidence="4" id="KW-1185">Reference proteome</keyword>
<feature type="compositionally biased region" description="Low complexity" evidence="2">
    <location>
        <begin position="486"/>
        <end position="507"/>
    </location>
</feature>
<proteinExistence type="inferred from homology"/>
<accession>S8A2L1</accession>